<evidence type="ECO:0000313" key="2">
    <source>
        <dbReference type="Proteomes" id="UP000276417"/>
    </source>
</evidence>
<dbReference type="RefSeq" id="WP_124868514.1">
    <property type="nucleotide sequence ID" value="NZ_CP034183.1"/>
</dbReference>
<dbReference type="InterPro" id="IPR014347">
    <property type="entry name" value="Tautomerase/MIF_sf"/>
</dbReference>
<dbReference type="Proteomes" id="UP000276417">
    <property type="component" value="Chromosome 1"/>
</dbReference>
<reference evidence="1 2" key="1">
    <citation type="submission" date="2018-11" db="EMBL/GenBank/DDBJ databases">
        <title>Deinococcus shelandsis sp. nov., isolated from South Shetland Islands soil of Antarctica.</title>
        <authorList>
            <person name="Tian J."/>
        </authorList>
    </citation>
    <scope>NUCLEOTIDE SEQUENCE [LARGE SCALE GENOMIC DNA]</scope>
    <source>
        <strain evidence="1 2">S14-83T</strain>
    </source>
</reference>
<dbReference type="InterPro" id="IPR037479">
    <property type="entry name" value="Tauto_MSAD"/>
</dbReference>
<dbReference type="Pfam" id="PF14552">
    <property type="entry name" value="Tautomerase_2"/>
    <property type="match status" value="1"/>
</dbReference>
<dbReference type="Gene3D" id="3.30.429.10">
    <property type="entry name" value="Macrophage Migration Inhibitory Factor"/>
    <property type="match status" value="1"/>
</dbReference>
<dbReference type="AlphaFoldDB" id="A0A3G8YBD0"/>
<sequence length="129" mass="14704">MAQVKIYARAAHLALYRQALSDAIHAAAVQTLGLPEDKRFHRFFSLQDVDFIYPPDRSAAYTILEISMFEGRRAETIRSFLRALQQKVPASAGMHQNDLEITLFETPRAHWGIRGKIGDELQLSYEVTK</sequence>
<dbReference type="EMBL" id="CP034183">
    <property type="protein sequence ID" value="AZI42223.1"/>
    <property type="molecule type" value="Genomic_DNA"/>
</dbReference>
<dbReference type="KEGG" id="dph:EHF33_05225"/>
<protein>
    <submittedName>
        <fullName evidence="1">Tautomerase family protein</fullName>
    </submittedName>
</protein>
<gene>
    <name evidence="1" type="ORF">EHF33_05225</name>
</gene>
<organism evidence="1 2">
    <name type="scientific">Deinococcus psychrotolerans</name>
    <dbReference type="NCBI Taxonomy" id="2489213"/>
    <lineage>
        <taxon>Bacteria</taxon>
        <taxon>Thermotogati</taxon>
        <taxon>Deinococcota</taxon>
        <taxon>Deinococci</taxon>
        <taxon>Deinococcales</taxon>
        <taxon>Deinococcaceae</taxon>
        <taxon>Deinococcus</taxon>
    </lineage>
</organism>
<name>A0A3G8YBD0_9DEIO</name>
<keyword evidence="2" id="KW-1185">Reference proteome</keyword>
<accession>A0A3G8YBD0</accession>
<dbReference type="PANTHER" id="PTHR38460">
    <property type="entry name" value="TAUTOMERASE YOLI-RELATED"/>
    <property type="match status" value="1"/>
</dbReference>
<dbReference type="OrthoDB" id="9804765at2"/>
<dbReference type="PANTHER" id="PTHR38460:SF1">
    <property type="entry name" value="TAUTOMERASE YOLI-RELATED"/>
    <property type="match status" value="1"/>
</dbReference>
<evidence type="ECO:0000313" key="1">
    <source>
        <dbReference type="EMBL" id="AZI42223.1"/>
    </source>
</evidence>
<proteinExistence type="predicted"/>
<dbReference type="SUPFAM" id="SSF55331">
    <property type="entry name" value="Tautomerase/MIF"/>
    <property type="match status" value="1"/>
</dbReference>